<reference evidence="10 11" key="1">
    <citation type="journal article" date="2015" name="Genome Biol. Evol.">
        <title>Comparative Genomics of a Bacterivorous Green Alga Reveals Evolutionary Causalities and Consequences of Phago-Mixotrophic Mode of Nutrition.</title>
        <authorList>
            <person name="Burns J.A."/>
            <person name="Paasch A."/>
            <person name="Narechania A."/>
            <person name="Kim E."/>
        </authorList>
    </citation>
    <scope>NUCLEOTIDE SEQUENCE [LARGE SCALE GENOMIC DNA]</scope>
    <source>
        <strain evidence="10 11">PLY_AMNH</strain>
    </source>
</reference>
<dbReference type="SUPFAM" id="SSF54001">
    <property type="entry name" value="Cysteine proteinases"/>
    <property type="match status" value="1"/>
</dbReference>
<keyword evidence="11" id="KW-1185">Reference proteome</keyword>
<dbReference type="GO" id="GO:0006508">
    <property type="term" value="P:proteolysis"/>
    <property type="evidence" value="ECO:0007669"/>
    <property type="project" value="UniProtKB-KW"/>
</dbReference>
<dbReference type="InterPro" id="IPR000668">
    <property type="entry name" value="Peptidase_C1A_C"/>
</dbReference>
<dbReference type="Pfam" id="PF00112">
    <property type="entry name" value="Peptidase_C1"/>
    <property type="match status" value="1"/>
</dbReference>
<proteinExistence type="inferred from homology"/>
<keyword evidence="6" id="KW-1015">Disulfide bond</keyword>
<gene>
    <name evidence="10" type="ORF">CYMTET_29525</name>
</gene>
<keyword evidence="5" id="KW-0788">Thiol protease</keyword>
<evidence type="ECO:0000256" key="4">
    <source>
        <dbReference type="ARBA" id="ARBA00022801"/>
    </source>
</evidence>
<evidence type="ECO:0000256" key="2">
    <source>
        <dbReference type="ARBA" id="ARBA00022670"/>
    </source>
</evidence>
<accession>A0AAE0KUU7</accession>
<dbReference type="SMART" id="SM00645">
    <property type="entry name" value="Pept_C1"/>
    <property type="match status" value="1"/>
</dbReference>
<dbReference type="CDD" id="cd02620">
    <property type="entry name" value="Peptidase_C1A_CathepsinB"/>
    <property type="match status" value="1"/>
</dbReference>
<dbReference type="PRINTS" id="PR00705">
    <property type="entry name" value="PAPAIN"/>
</dbReference>
<feature type="domain" description="Peptidase C1A papain C-terminal" evidence="9">
    <location>
        <begin position="94"/>
        <end position="358"/>
    </location>
</feature>
<feature type="region of interest" description="Disordered" evidence="7">
    <location>
        <begin position="208"/>
        <end position="240"/>
    </location>
</feature>
<comment type="caution">
    <text evidence="10">The sequence shown here is derived from an EMBL/GenBank/DDBJ whole genome shotgun (WGS) entry which is preliminary data.</text>
</comment>
<evidence type="ECO:0000256" key="3">
    <source>
        <dbReference type="ARBA" id="ARBA00022729"/>
    </source>
</evidence>
<evidence type="ECO:0000313" key="11">
    <source>
        <dbReference type="Proteomes" id="UP001190700"/>
    </source>
</evidence>
<dbReference type="Proteomes" id="UP001190700">
    <property type="component" value="Unassembled WGS sequence"/>
</dbReference>
<feature type="signal peptide" evidence="8">
    <location>
        <begin position="1"/>
        <end position="18"/>
    </location>
</feature>
<evidence type="ECO:0000259" key="9">
    <source>
        <dbReference type="SMART" id="SM00645"/>
    </source>
</evidence>
<dbReference type="InterPro" id="IPR025660">
    <property type="entry name" value="Pept_his_AS"/>
</dbReference>
<evidence type="ECO:0000256" key="5">
    <source>
        <dbReference type="ARBA" id="ARBA00022807"/>
    </source>
</evidence>
<dbReference type="InterPro" id="IPR038765">
    <property type="entry name" value="Papain-like_cys_pep_sf"/>
</dbReference>
<keyword evidence="4" id="KW-0378">Hydrolase</keyword>
<evidence type="ECO:0000256" key="1">
    <source>
        <dbReference type="ARBA" id="ARBA00008455"/>
    </source>
</evidence>
<evidence type="ECO:0000256" key="7">
    <source>
        <dbReference type="SAM" id="MobiDB-lite"/>
    </source>
</evidence>
<evidence type="ECO:0000313" key="10">
    <source>
        <dbReference type="EMBL" id="KAK3261571.1"/>
    </source>
</evidence>
<dbReference type="EMBL" id="LGRX02016813">
    <property type="protein sequence ID" value="KAK3261571.1"/>
    <property type="molecule type" value="Genomic_DNA"/>
</dbReference>
<dbReference type="PROSITE" id="PS00639">
    <property type="entry name" value="THIOL_PROTEASE_HIS"/>
    <property type="match status" value="1"/>
</dbReference>
<dbReference type="Pfam" id="PF08127">
    <property type="entry name" value="Propeptide_C1"/>
    <property type="match status" value="1"/>
</dbReference>
<dbReference type="Gene3D" id="3.90.70.10">
    <property type="entry name" value="Cysteine proteinases"/>
    <property type="match status" value="1"/>
</dbReference>
<dbReference type="AlphaFoldDB" id="A0AAE0KUU7"/>
<keyword evidence="2" id="KW-0645">Protease</keyword>
<keyword evidence="3 8" id="KW-0732">Signal</keyword>
<dbReference type="InterPro" id="IPR013128">
    <property type="entry name" value="Peptidase_C1A"/>
</dbReference>
<organism evidence="10 11">
    <name type="scientific">Cymbomonas tetramitiformis</name>
    <dbReference type="NCBI Taxonomy" id="36881"/>
    <lineage>
        <taxon>Eukaryota</taxon>
        <taxon>Viridiplantae</taxon>
        <taxon>Chlorophyta</taxon>
        <taxon>Pyramimonadophyceae</taxon>
        <taxon>Pyramimonadales</taxon>
        <taxon>Pyramimonadaceae</taxon>
        <taxon>Cymbomonas</taxon>
    </lineage>
</organism>
<feature type="chain" id="PRO_5042265850" description="Peptidase C1A papain C-terminal domain-containing protein" evidence="8">
    <location>
        <begin position="19"/>
        <end position="367"/>
    </location>
</feature>
<sequence length="367" mass="39605">MAHTTCVFLVLGLVCAHGLTELHELHNAARSKLIDEINAVPGILWKAGRNPRFEGHPVGAAKTLCGVKKESHEKLQALRNNGTVQVLKADSTVVPSSFDSEKHFSMCAKVIGDIRDQSNCGCCWAFGAASAASDRLCIATNGTIQVALSAQETCFCAESDGCDGGDLYTPWEYIQSSGLATGGQYQNSGPFGKDGLCSDFSLPHCHHHGPQGNDPYPAENQPGCPSVSRSPKCPTKCDAESKAPYSNFKRDRYSFSGNIISPDSERAIQQTIMKYGPVEAAFTVYGDFENYVSGVYHQTSSEVLGGHAIRIVGWGVESGTKYWKVANSWNPYWGEDGYFRIKRGTNECGIEDDVTANSGADWNGPGI</sequence>
<dbReference type="PROSITE" id="PS00139">
    <property type="entry name" value="THIOL_PROTEASE_CYS"/>
    <property type="match status" value="1"/>
</dbReference>
<comment type="similarity">
    <text evidence="1">Belongs to the peptidase C1 family.</text>
</comment>
<dbReference type="InterPro" id="IPR012599">
    <property type="entry name" value="Propeptide_C1A"/>
</dbReference>
<protein>
    <recommendedName>
        <fullName evidence="9">Peptidase C1A papain C-terminal domain-containing protein</fullName>
    </recommendedName>
</protein>
<name>A0AAE0KUU7_9CHLO</name>
<dbReference type="GO" id="GO:0004197">
    <property type="term" value="F:cysteine-type endopeptidase activity"/>
    <property type="evidence" value="ECO:0007669"/>
    <property type="project" value="InterPro"/>
</dbReference>
<evidence type="ECO:0000256" key="6">
    <source>
        <dbReference type="ARBA" id="ARBA00023157"/>
    </source>
</evidence>
<dbReference type="PANTHER" id="PTHR12411">
    <property type="entry name" value="CYSTEINE PROTEASE FAMILY C1-RELATED"/>
    <property type="match status" value="1"/>
</dbReference>
<evidence type="ECO:0000256" key="8">
    <source>
        <dbReference type="SAM" id="SignalP"/>
    </source>
</evidence>
<dbReference type="InterPro" id="IPR000169">
    <property type="entry name" value="Pept_cys_AS"/>
</dbReference>